<comment type="catalytic activity">
    <reaction evidence="8">
        <text>L-proline + a quinone = (S)-1-pyrroline-5-carboxylate + a quinol + H(+)</text>
        <dbReference type="Rhea" id="RHEA:23784"/>
        <dbReference type="ChEBI" id="CHEBI:15378"/>
        <dbReference type="ChEBI" id="CHEBI:17388"/>
        <dbReference type="ChEBI" id="CHEBI:24646"/>
        <dbReference type="ChEBI" id="CHEBI:60039"/>
        <dbReference type="ChEBI" id="CHEBI:132124"/>
        <dbReference type="EC" id="1.5.5.2"/>
    </reaction>
</comment>
<dbReference type="InterPro" id="IPR008219">
    <property type="entry name" value="PRODH_bac_arc"/>
</dbReference>
<evidence type="ECO:0000256" key="6">
    <source>
        <dbReference type="ARBA" id="ARBA00023002"/>
    </source>
</evidence>
<evidence type="ECO:0000256" key="8">
    <source>
        <dbReference type="ARBA" id="ARBA00048779"/>
    </source>
</evidence>
<evidence type="ECO:0000256" key="2">
    <source>
        <dbReference type="ARBA" id="ARBA00012695"/>
    </source>
</evidence>
<evidence type="ECO:0000313" key="12">
    <source>
        <dbReference type="EMBL" id="QHC00723.1"/>
    </source>
</evidence>
<comment type="pathway">
    <text evidence="1">Amino-acid degradation; L-proline degradation into L-glutamate; L-glutamate from L-proline: step 1/2.</text>
</comment>
<keyword evidence="6" id="KW-0560">Oxidoreductase</keyword>
<dbReference type="InterPro" id="IPR015659">
    <property type="entry name" value="Proline_oxidase"/>
</dbReference>
<gene>
    <name evidence="12" type="ORF">EK0264_10770</name>
</gene>
<dbReference type="Gene3D" id="3.20.20.220">
    <property type="match status" value="1"/>
</dbReference>
<evidence type="ECO:0000256" key="1">
    <source>
        <dbReference type="ARBA" id="ARBA00004739"/>
    </source>
</evidence>
<evidence type="ECO:0000313" key="13">
    <source>
        <dbReference type="Proteomes" id="UP000463857"/>
    </source>
</evidence>
<dbReference type="GO" id="GO:0010133">
    <property type="term" value="P:L-proline catabolic process to L-glutamate"/>
    <property type="evidence" value="ECO:0007669"/>
    <property type="project" value="UniProtKB-UniPathway"/>
</dbReference>
<dbReference type="UniPathway" id="UPA00261">
    <property type="reaction ID" value="UER00373"/>
</dbReference>
<name>A0A7L4YP98_9ACTN</name>
<dbReference type="AlphaFoldDB" id="A0A7L4YP98"/>
<feature type="binding site" evidence="10">
    <location>
        <begin position="230"/>
        <end position="231"/>
    </location>
    <ligand>
        <name>FAD</name>
        <dbReference type="ChEBI" id="CHEBI:57692"/>
    </ligand>
</feature>
<dbReference type="InterPro" id="IPR002872">
    <property type="entry name" value="Proline_DH_dom"/>
</dbReference>
<dbReference type="Pfam" id="PF01619">
    <property type="entry name" value="Pro_dh"/>
    <property type="match status" value="1"/>
</dbReference>
<feature type="binding site" evidence="9">
    <location>
        <position position="292"/>
    </location>
    <ligand>
        <name>substrate</name>
    </ligand>
</feature>
<comment type="cofactor">
    <cofactor evidence="10">
        <name>FAD</name>
        <dbReference type="ChEBI" id="CHEBI:57692"/>
    </cofactor>
    <text evidence="10">Binds 1 FAD per subunit.</text>
</comment>
<evidence type="ECO:0000256" key="7">
    <source>
        <dbReference type="ARBA" id="ARBA00023062"/>
    </source>
</evidence>
<dbReference type="Proteomes" id="UP000463857">
    <property type="component" value="Chromosome"/>
</dbReference>
<dbReference type="EMBL" id="CP047156">
    <property type="protein sequence ID" value="QHC00723.1"/>
    <property type="molecule type" value="Genomic_DNA"/>
</dbReference>
<reference evidence="12 13" key="1">
    <citation type="journal article" date="2018" name="Int. J. Syst. Evol. Microbiol.">
        <title>Epidermidibacterium keratini gen. nov., sp. nov., a member of the family Sporichthyaceae, isolated from keratin epidermis.</title>
        <authorList>
            <person name="Lee D.G."/>
            <person name="Trujillo M.E."/>
            <person name="Kang S."/>
            <person name="Nam J.J."/>
            <person name="Kim Y.J."/>
        </authorList>
    </citation>
    <scope>NUCLEOTIDE SEQUENCE [LARGE SCALE GENOMIC DNA]</scope>
    <source>
        <strain evidence="12 13">EPI-7</strain>
    </source>
</reference>
<accession>A0A7L4YP98</accession>
<sequence length="311" mass="33767">MVYALRRPILWAADQPQIKKALLSTPLSRKVVSRFVAGERVSDAVDAVRRLRADGIHAAIDHLGEDVTTEYQALAGQQANLELIQALDDAGLAEGAEVTLKLSALGQGLGRSGVALARTQAGAIADEASRNGVLVSVDMEDHTTVDATLQTVESMRQGTPSVGVALQAMLRRTAEDLPRMAAAGGRVRLVKGAYDEPESVAYSGGREVDRAYARGLGRLFAGDGYPMVATHDPALISLALRLADEHRRTPDEFEFQMLYGIRSDEQKRLAAAGYRVRAYVPYGVDWYGYFTRRLAERPANLAFFLRSLVPG</sequence>
<dbReference type="GO" id="GO:0000166">
    <property type="term" value="F:nucleotide binding"/>
    <property type="evidence" value="ECO:0007669"/>
    <property type="project" value="UniProtKB-KW"/>
</dbReference>
<dbReference type="KEGG" id="eke:EK0264_10770"/>
<keyword evidence="7" id="KW-0642">Proline metabolism</keyword>
<keyword evidence="3" id="KW-0285">Flavoprotein</keyword>
<proteinExistence type="predicted"/>
<evidence type="ECO:0000256" key="4">
    <source>
        <dbReference type="ARBA" id="ARBA00022741"/>
    </source>
</evidence>
<evidence type="ECO:0000256" key="9">
    <source>
        <dbReference type="PIRSR" id="PIRSR000196-1"/>
    </source>
</evidence>
<evidence type="ECO:0000256" key="5">
    <source>
        <dbReference type="ARBA" id="ARBA00022827"/>
    </source>
</evidence>
<dbReference type="RefSeq" id="WP_159545488.1">
    <property type="nucleotide sequence ID" value="NZ_CP047156.1"/>
</dbReference>
<feature type="binding site" evidence="10">
    <location>
        <begin position="191"/>
        <end position="193"/>
    </location>
    <ligand>
        <name>FAD</name>
        <dbReference type="ChEBI" id="CHEBI:57692"/>
    </ligand>
</feature>
<keyword evidence="13" id="KW-1185">Reference proteome</keyword>
<dbReference type="PANTHER" id="PTHR13914:SF0">
    <property type="entry name" value="PROLINE DEHYDROGENASE 1, MITOCHONDRIAL"/>
    <property type="match status" value="1"/>
</dbReference>
<dbReference type="InterPro" id="IPR029041">
    <property type="entry name" value="FAD-linked_oxidoreductase-like"/>
</dbReference>
<dbReference type="GO" id="GO:0004657">
    <property type="term" value="F:proline dehydrogenase activity"/>
    <property type="evidence" value="ECO:0007669"/>
    <property type="project" value="UniProtKB-EC"/>
</dbReference>
<feature type="binding site" evidence="10">
    <location>
        <position position="167"/>
    </location>
    <ligand>
        <name>FAD</name>
        <dbReference type="ChEBI" id="CHEBI:57692"/>
    </ligand>
</feature>
<evidence type="ECO:0000259" key="11">
    <source>
        <dbReference type="Pfam" id="PF01619"/>
    </source>
</evidence>
<dbReference type="SUPFAM" id="SSF51730">
    <property type="entry name" value="FAD-linked oxidoreductase"/>
    <property type="match status" value="1"/>
</dbReference>
<dbReference type="EC" id="1.5.5.2" evidence="2"/>
<organism evidence="12 13">
    <name type="scientific">Epidermidibacterium keratini</name>
    <dbReference type="NCBI Taxonomy" id="1891644"/>
    <lineage>
        <taxon>Bacteria</taxon>
        <taxon>Bacillati</taxon>
        <taxon>Actinomycetota</taxon>
        <taxon>Actinomycetes</taxon>
        <taxon>Sporichthyales</taxon>
        <taxon>Sporichthyaceae</taxon>
        <taxon>Epidermidibacterium</taxon>
    </lineage>
</organism>
<dbReference type="PANTHER" id="PTHR13914">
    <property type="entry name" value="PROLINE OXIDASE"/>
    <property type="match status" value="1"/>
</dbReference>
<feature type="binding site" evidence="9">
    <location>
        <position position="101"/>
    </location>
    <ligand>
        <name>substrate</name>
    </ligand>
</feature>
<protein>
    <recommendedName>
        <fullName evidence="2">proline dehydrogenase</fullName>
        <ecNumber evidence="2">1.5.5.2</ecNumber>
    </recommendedName>
</protein>
<keyword evidence="5 10" id="KW-0274">FAD</keyword>
<dbReference type="PIRSF" id="PIRSF000196">
    <property type="entry name" value="Pro_dehydrog"/>
    <property type="match status" value="1"/>
</dbReference>
<dbReference type="OrthoDB" id="9773461at2"/>
<feature type="binding site" evidence="9">
    <location>
        <position position="293"/>
    </location>
    <ligand>
        <name>substrate</name>
    </ligand>
</feature>
<keyword evidence="4 10" id="KW-0547">Nucleotide-binding</keyword>
<evidence type="ECO:0000256" key="10">
    <source>
        <dbReference type="PIRSR" id="PIRSR000196-2"/>
    </source>
</evidence>
<feature type="domain" description="Proline dehydrogenase" evidence="11">
    <location>
        <begin position="45"/>
        <end position="303"/>
    </location>
</feature>
<evidence type="ECO:0000256" key="3">
    <source>
        <dbReference type="ARBA" id="ARBA00022630"/>
    </source>
</evidence>
<feature type="binding site" evidence="10">
    <location>
        <position position="139"/>
    </location>
    <ligand>
        <name>FAD</name>
        <dbReference type="ChEBI" id="CHEBI:57692"/>
    </ligand>
</feature>
<dbReference type="InParanoid" id="A0A7L4YP98"/>